<dbReference type="STRING" id="1802597.A2Z24_00770"/>
<evidence type="ECO:0000313" key="1">
    <source>
        <dbReference type="EMBL" id="OGY26489.1"/>
    </source>
</evidence>
<gene>
    <name evidence="1" type="ORF">A2Z24_00770</name>
</gene>
<sequence>MNDKATGKQLNVIERMLENRYHIYKAIMVLPDGRPFEKITKEEASDLINELLDNPVAGSLVDGWLFHFEEIGKAVEQR</sequence>
<comment type="caution">
    <text evidence="1">The sequence shown here is derived from an EMBL/GenBank/DDBJ whole genome shotgun (WGS) entry which is preliminary data.</text>
</comment>
<dbReference type="EMBL" id="MHCT01000006">
    <property type="protein sequence ID" value="OGY26489.1"/>
    <property type="molecule type" value="Genomic_DNA"/>
</dbReference>
<dbReference type="AlphaFoldDB" id="A0A1G1WFJ9"/>
<dbReference type="Proteomes" id="UP000177588">
    <property type="component" value="Unassembled WGS sequence"/>
</dbReference>
<accession>A0A1G1WFJ9</accession>
<organism evidence="1 2">
    <name type="scientific">Candidatus Woykebacteria bacterium RBG_16_44_10</name>
    <dbReference type="NCBI Taxonomy" id="1802597"/>
    <lineage>
        <taxon>Bacteria</taxon>
        <taxon>Candidatus Woykeibacteriota</taxon>
    </lineage>
</organism>
<proteinExistence type="predicted"/>
<evidence type="ECO:0000313" key="2">
    <source>
        <dbReference type="Proteomes" id="UP000177588"/>
    </source>
</evidence>
<protein>
    <submittedName>
        <fullName evidence="1">Uncharacterized protein</fullName>
    </submittedName>
</protein>
<name>A0A1G1WFJ9_9BACT</name>
<reference evidence="1 2" key="1">
    <citation type="journal article" date="2016" name="Nat. Commun.">
        <title>Thousands of microbial genomes shed light on interconnected biogeochemical processes in an aquifer system.</title>
        <authorList>
            <person name="Anantharaman K."/>
            <person name="Brown C.T."/>
            <person name="Hug L.A."/>
            <person name="Sharon I."/>
            <person name="Castelle C.J."/>
            <person name="Probst A.J."/>
            <person name="Thomas B.C."/>
            <person name="Singh A."/>
            <person name="Wilkins M.J."/>
            <person name="Karaoz U."/>
            <person name="Brodie E.L."/>
            <person name="Williams K.H."/>
            <person name="Hubbard S.S."/>
            <person name="Banfield J.F."/>
        </authorList>
    </citation>
    <scope>NUCLEOTIDE SEQUENCE [LARGE SCALE GENOMIC DNA]</scope>
</reference>